<proteinExistence type="predicted"/>
<feature type="chain" id="PRO_5040223714" evidence="2">
    <location>
        <begin position="20"/>
        <end position="341"/>
    </location>
</feature>
<dbReference type="EMBL" id="JAGQAF010000017">
    <property type="protein sequence ID" value="MCE8539837.1"/>
    <property type="molecule type" value="Genomic_DNA"/>
</dbReference>
<protein>
    <submittedName>
        <fullName evidence="3">ABC transporter substrate-binding protein</fullName>
    </submittedName>
</protein>
<dbReference type="AlphaFoldDB" id="A0A9Q3ZSE4"/>
<dbReference type="GO" id="GO:0030288">
    <property type="term" value="C:outer membrane-bounded periplasmic space"/>
    <property type="evidence" value="ECO:0007669"/>
    <property type="project" value="TreeGrafter"/>
</dbReference>
<dbReference type="Gene3D" id="3.40.190.10">
    <property type="entry name" value="Periplasmic binding protein-like II"/>
    <property type="match status" value="2"/>
</dbReference>
<reference evidence="3" key="1">
    <citation type="journal article" date="2021" name="Environ. Microbiol.">
        <title>Cryptic niche differentiation of novel sediment ecotypes of Rugeria pomeroyi correlates with nitrate respiration.</title>
        <authorList>
            <person name="Lin X."/>
            <person name="McNichol J."/>
            <person name="Chu X."/>
            <person name="Qian Y."/>
            <person name="Luo H."/>
        </authorList>
    </citation>
    <scope>NUCLEOTIDE SEQUENCE</scope>
    <source>
        <strain evidence="3">SZCCDBB064</strain>
    </source>
</reference>
<gene>
    <name evidence="3" type="ORF">KBY27_20435</name>
</gene>
<dbReference type="Pfam" id="PF13531">
    <property type="entry name" value="SBP_bac_11"/>
    <property type="match status" value="1"/>
</dbReference>
<feature type="signal peptide" evidence="2">
    <location>
        <begin position="1"/>
        <end position="19"/>
    </location>
</feature>
<sequence length="341" mass="37981">MRLSALSLCLTLWAAVVCAFEVEEHARFGPAEARVLRILSTTDIDILRPLIDSFLRSRPGVAVDYTAASSAQVMQAIVTENARFDLVLSSAMDLQIKLANDGFTRPHRSPWTPLVPDWGNWRDHVFAFSQETASVVLSRAAFAGEEPPRTRQDLIDLLRRDPDRFQGRVGTYDVTVSGLGYLFATQDARTAESYWRLMEVLGGLQVRLYCCSGEMIEAVAEGRIDLAYNVLGSYARARTDLAERILVVEPEEYTNMMMRTAVILGEAAEPDLAGAFVDHLIAAAWSDPPAPDYPFLDPPETARPVGASLRPIALGPGLLVFLDRLKRQRFLEEWRNAVQQQ</sequence>
<dbReference type="PANTHER" id="PTHR30006:SF25">
    <property type="entry name" value="PHOSPHOGLYCERATE TRANSPORT REGULATORY PROTEIN PGTC"/>
    <property type="match status" value="1"/>
</dbReference>
<evidence type="ECO:0000256" key="1">
    <source>
        <dbReference type="ARBA" id="ARBA00022729"/>
    </source>
</evidence>
<accession>A0A9Q3ZSE4</accession>
<comment type="caution">
    <text evidence="3">The sequence shown here is derived from an EMBL/GenBank/DDBJ whole genome shotgun (WGS) entry which is preliminary data.</text>
</comment>
<dbReference type="SUPFAM" id="SSF53850">
    <property type="entry name" value="Periplasmic binding protein-like II"/>
    <property type="match status" value="1"/>
</dbReference>
<keyword evidence="1 2" id="KW-0732">Signal</keyword>
<organism evidence="3 4">
    <name type="scientific">Ruegeria pomeroyi</name>
    <dbReference type="NCBI Taxonomy" id="89184"/>
    <lineage>
        <taxon>Bacteria</taxon>
        <taxon>Pseudomonadati</taxon>
        <taxon>Pseudomonadota</taxon>
        <taxon>Alphaproteobacteria</taxon>
        <taxon>Rhodobacterales</taxon>
        <taxon>Roseobacteraceae</taxon>
        <taxon>Ruegeria</taxon>
    </lineage>
</organism>
<evidence type="ECO:0000313" key="3">
    <source>
        <dbReference type="EMBL" id="MCE8539837.1"/>
    </source>
</evidence>
<evidence type="ECO:0000313" key="4">
    <source>
        <dbReference type="Proteomes" id="UP000813672"/>
    </source>
</evidence>
<dbReference type="PANTHER" id="PTHR30006">
    <property type="entry name" value="THIAMINE-BINDING PERIPLASMIC PROTEIN-RELATED"/>
    <property type="match status" value="1"/>
</dbReference>
<name>A0A9Q3ZSE4_9RHOB</name>
<dbReference type="Proteomes" id="UP000813672">
    <property type="component" value="Unassembled WGS sequence"/>
</dbReference>
<evidence type="ECO:0000256" key="2">
    <source>
        <dbReference type="SAM" id="SignalP"/>
    </source>
</evidence>